<keyword evidence="2" id="KW-1185">Reference proteome</keyword>
<name>A0A0A1W974_9SPHN</name>
<sequence length="82" mass="9481">MSNRDEGREHYANSDDSTRLWFERQWAIWPERADERFTTNMSFHYGGVCAFREANGCDPVMSKDFASHVAWHDRHSGGGDAN</sequence>
<evidence type="ECO:0000313" key="1">
    <source>
        <dbReference type="EMBL" id="GAM01722.1"/>
    </source>
</evidence>
<accession>A0A0A1W974</accession>
<proteinExistence type="predicted"/>
<dbReference type="AlphaFoldDB" id="A0A0A1W974"/>
<dbReference type="Proteomes" id="UP000032305">
    <property type="component" value="Unassembled WGS sequence"/>
</dbReference>
<gene>
    <name evidence="1" type="ORF">SP5_068_00900</name>
</gene>
<reference evidence="1 2" key="1">
    <citation type="submission" date="2014-11" db="EMBL/GenBank/DDBJ databases">
        <title>Whole genome shotgun sequence of Sphingomonas parapaucimobilis NBRC 15100.</title>
        <authorList>
            <person name="Katano-Makiyama Y."/>
            <person name="Hosoyama A."/>
            <person name="Hashimoto M."/>
            <person name="Hosoyama Y."/>
            <person name="Noguchi M."/>
            <person name="Numata M."/>
            <person name="Tsuchikane K."/>
            <person name="Hirakata S."/>
            <person name="Uohara A."/>
            <person name="Shimodaira J."/>
            <person name="Ohji S."/>
            <person name="Ichikawa N."/>
            <person name="Kimura A."/>
            <person name="Yamazoe A."/>
            <person name="Fujita N."/>
        </authorList>
    </citation>
    <scope>NUCLEOTIDE SEQUENCE [LARGE SCALE GENOMIC DNA]</scope>
    <source>
        <strain evidence="1 2">NBRC 15100</strain>
    </source>
</reference>
<dbReference type="EMBL" id="BBPI01000068">
    <property type="protein sequence ID" value="GAM01722.1"/>
    <property type="molecule type" value="Genomic_DNA"/>
</dbReference>
<comment type="caution">
    <text evidence="1">The sequence shown here is derived from an EMBL/GenBank/DDBJ whole genome shotgun (WGS) entry which is preliminary data.</text>
</comment>
<protein>
    <submittedName>
        <fullName evidence="1">Uncharacterized protein</fullName>
    </submittedName>
</protein>
<organism evidence="1 2">
    <name type="scientific">Sphingomonas parapaucimobilis NBRC 15100</name>
    <dbReference type="NCBI Taxonomy" id="1219049"/>
    <lineage>
        <taxon>Bacteria</taxon>
        <taxon>Pseudomonadati</taxon>
        <taxon>Pseudomonadota</taxon>
        <taxon>Alphaproteobacteria</taxon>
        <taxon>Sphingomonadales</taxon>
        <taxon>Sphingomonadaceae</taxon>
        <taxon>Sphingomonas</taxon>
    </lineage>
</organism>
<evidence type="ECO:0000313" key="2">
    <source>
        <dbReference type="Proteomes" id="UP000032305"/>
    </source>
</evidence>